<dbReference type="Gene3D" id="1.20.120.550">
    <property type="entry name" value="Membrane associated eicosanoid/glutathione metabolism-like domain"/>
    <property type="match status" value="1"/>
</dbReference>
<evidence type="ECO:0000256" key="8">
    <source>
        <dbReference type="ARBA" id="ARBA00023128"/>
    </source>
</evidence>
<comment type="pathway">
    <text evidence="14">Lipid metabolism; arachidonate metabolism.</text>
</comment>
<evidence type="ECO:0000256" key="12">
    <source>
        <dbReference type="ARBA" id="ARBA00023288"/>
    </source>
</evidence>
<feature type="transmembrane region" description="Helical" evidence="21">
    <location>
        <begin position="12"/>
        <end position="30"/>
    </location>
</feature>
<dbReference type="Proteomes" id="UP001210925">
    <property type="component" value="Unassembled WGS sequence"/>
</dbReference>
<evidence type="ECO:0000256" key="3">
    <source>
        <dbReference type="ARBA" id="ARBA00022692"/>
    </source>
</evidence>
<evidence type="ECO:0000256" key="1">
    <source>
        <dbReference type="ARBA" id="ARBA00004374"/>
    </source>
</evidence>
<evidence type="ECO:0000256" key="21">
    <source>
        <dbReference type="SAM" id="Phobius"/>
    </source>
</evidence>
<protein>
    <recommendedName>
        <fullName evidence="18">Glutathione S-transferase 3, mitochondrial</fullName>
        <ecNumber evidence="15">4.4.1.20</ecNumber>
    </recommendedName>
    <alternativeName>
        <fullName evidence="19">Glutathione peroxidase MGST3</fullName>
    </alternativeName>
    <alternativeName>
        <fullName evidence="20">LTC4 synthase MGST3</fullName>
    </alternativeName>
</protein>
<feature type="transmembrane region" description="Helical" evidence="21">
    <location>
        <begin position="122"/>
        <end position="143"/>
    </location>
</feature>
<sequence length="145" mass="15881">MILTLNKNHGYVMLTLIGTEFTLFYLGIQVSKARTLAGVPYPLMYATAQEADQDRKKHIFNCVQRGHQNTLEHIPGFLILLGLSAIEYPVVSAVSGAVYLASRIVYAKCYATGDPKKRARGAFGYFALLAMLGCAGATTFKLLTE</sequence>
<dbReference type="SUPFAM" id="SSF161084">
    <property type="entry name" value="MAPEG domain-like"/>
    <property type="match status" value="1"/>
</dbReference>
<evidence type="ECO:0000256" key="15">
    <source>
        <dbReference type="ARBA" id="ARBA00039056"/>
    </source>
</evidence>
<evidence type="ECO:0000256" key="18">
    <source>
        <dbReference type="ARBA" id="ARBA00069748"/>
    </source>
</evidence>
<evidence type="ECO:0000256" key="10">
    <source>
        <dbReference type="ARBA" id="ARBA00023139"/>
    </source>
</evidence>
<evidence type="ECO:0000256" key="16">
    <source>
        <dbReference type="ARBA" id="ARBA00049298"/>
    </source>
</evidence>
<keyword evidence="2" id="KW-0808">Transferase</keyword>
<dbReference type="InterPro" id="IPR001129">
    <property type="entry name" value="Membr-assoc_MAPEG"/>
</dbReference>
<feature type="transmembrane region" description="Helical" evidence="21">
    <location>
        <begin position="77"/>
        <end position="101"/>
    </location>
</feature>
<keyword evidence="6" id="KW-0560">Oxidoreductase</keyword>
<evidence type="ECO:0000256" key="11">
    <source>
        <dbReference type="ARBA" id="ARBA00023239"/>
    </source>
</evidence>
<keyword evidence="5 21" id="KW-1133">Transmembrane helix</keyword>
<dbReference type="FunFam" id="1.20.120.550:FF:000004">
    <property type="entry name" value="Microsomal glutathione S-transferase 3"/>
    <property type="match status" value="1"/>
</dbReference>
<evidence type="ECO:0000256" key="2">
    <source>
        <dbReference type="ARBA" id="ARBA00022679"/>
    </source>
</evidence>
<dbReference type="EC" id="4.4.1.20" evidence="15"/>
<dbReference type="InterPro" id="IPR023352">
    <property type="entry name" value="MAPEG-like_dom_sf"/>
</dbReference>
<keyword evidence="10" id="KW-0564">Palmitate</keyword>
<evidence type="ECO:0000256" key="6">
    <source>
        <dbReference type="ARBA" id="ARBA00023002"/>
    </source>
</evidence>
<dbReference type="Pfam" id="PF01124">
    <property type="entry name" value="MAPEG"/>
    <property type="match status" value="1"/>
</dbReference>
<dbReference type="GO" id="GO:0005635">
    <property type="term" value="C:nuclear envelope"/>
    <property type="evidence" value="ECO:0007669"/>
    <property type="project" value="TreeGrafter"/>
</dbReference>
<comment type="pathway">
    <text evidence="13">Lipid metabolism; leukotriene C4 biosynthesis.</text>
</comment>
<keyword evidence="4" id="KW-1000">Mitochondrion outer membrane</keyword>
<evidence type="ECO:0000313" key="22">
    <source>
        <dbReference type="EMBL" id="KAJ3254437.1"/>
    </source>
</evidence>
<dbReference type="GO" id="GO:0006629">
    <property type="term" value="P:lipid metabolic process"/>
    <property type="evidence" value="ECO:0007669"/>
    <property type="project" value="UniProtKB-KW"/>
</dbReference>
<keyword evidence="7" id="KW-0443">Lipid metabolism</keyword>
<evidence type="ECO:0000256" key="13">
    <source>
        <dbReference type="ARBA" id="ARBA00037884"/>
    </source>
</evidence>
<dbReference type="GO" id="GO:0005783">
    <property type="term" value="C:endoplasmic reticulum"/>
    <property type="evidence" value="ECO:0007669"/>
    <property type="project" value="TreeGrafter"/>
</dbReference>
<keyword evidence="9 21" id="KW-0472">Membrane</keyword>
<evidence type="ECO:0000256" key="9">
    <source>
        <dbReference type="ARBA" id="ARBA00023136"/>
    </source>
</evidence>
<evidence type="ECO:0000313" key="23">
    <source>
        <dbReference type="Proteomes" id="UP001210925"/>
    </source>
</evidence>
<dbReference type="GO" id="GO:0004364">
    <property type="term" value="F:glutathione transferase activity"/>
    <property type="evidence" value="ECO:0007669"/>
    <property type="project" value="TreeGrafter"/>
</dbReference>
<comment type="subcellular location">
    <subcellularLocation>
        <location evidence="1">Mitochondrion outer membrane</location>
        <topology evidence="1">Multi-pass membrane protein</topology>
    </subcellularLocation>
</comment>
<organism evidence="22 23">
    <name type="scientific">Boothiomyces macroporosus</name>
    <dbReference type="NCBI Taxonomy" id="261099"/>
    <lineage>
        <taxon>Eukaryota</taxon>
        <taxon>Fungi</taxon>
        <taxon>Fungi incertae sedis</taxon>
        <taxon>Chytridiomycota</taxon>
        <taxon>Chytridiomycota incertae sedis</taxon>
        <taxon>Chytridiomycetes</taxon>
        <taxon>Rhizophydiales</taxon>
        <taxon>Terramycetaceae</taxon>
        <taxon>Boothiomyces</taxon>
    </lineage>
</organism>
<comment type="caution">
    <text evidence="22">The sequence shown here is derived from an EMBL/GenBank/DDBJ whole genome shotgun (WGS) entry which is preliminary data.</text>
</comment>
<proteinExistence type="predicted"/>
<accession>A0AAD5UGA1</accession>
<evidence type="ECO:0000256" key="5">
    <source>
        <dbReference type="ARBA" id="ARBA00022989"/>
    </source>
</evidence>
<evidence type="ECO:0000256" key="19">
    <source>
        <dbReference type="ARBA" id="ARBA00075145"/>
    </source>
</evidence>
<keyword evidence="23" id="KW-1185">Reference proteome</keyword>
<comment type="catalytic activity">
    <reaction evidence="16">
        <text>leukotriene C4 = leukotriene A4 + glutathione</text>
        <dbReference type="Rhea" id="RHEA:17617"/>
        <dbReference type="ChEBI" id="CHEBI:57463"/>
        <dbReference type="ChEBI" id="CHEBI:57925"/>
        <dbReference type="ChEBI" id="CHEBI:57973"/>
        <dbReference type="EC" id="4.4.1.20"/>
    </reaction>
    <physiologicalReaction direction="right-to-left" evidence="16">
        <dbReference type="Rhea" id="RHEA:17619"/>
    </physiologicalReaction>
</comment>
<keyword evidence="8" id="KW-0496">Mitochondrion</keyword>
<keyword evidence="11" id="KW-0456">Lyase</keyword>
<evidence type="ECO:0000256" key="20">
    <source>
        <dbReference type="ARBA" id="ARBA00076908"/>
    </source>
</evidence>
<evidence type="ECO:0000256" key="4">
    <source>
        <dbReference type="ARBA" id="ARBA00022787"/>
    </source>
</evidence>
<comment type="catalytic activity">
    <reaction evidence="17">
        <text>15-deoxy-Delta(12,14)-prostaglandin J2 + glutathione = 15-deoxy-Delta(12,14)-prostaglandin J2-S-(R)-glutathione</text>
        <dbReference type="Rhea" id="RHEA:75963"/>
        <dbReference type="ChEBI" id="CHEBI:57925"/>
        <dbReference type="ChEBI" id="CHEBI:85236"/>
        <dbReference type="ChEBI" id="CHEBI:194498"/>
    </reaction>
    <physiologicalReaction direction="left-to-right" evidence="17">
        <dbReference type="Rhea" id="RHEA:75964"/>
    </physiologicalReaction>
</comment>
<reference evidence="22" key="1">
    <citation type="submission" date="2020-05" db="EMBL/GenBank/DDBJ databases">
        <title>Phylogenomic resolution of chytrid fungi.</title>
        <authorList>
            <person name="Stajich J.E."/>
            <person name="Amses K."/>
            <person name="Simmons R."/>
            <person name="Seto K."/>
            <person name="Myers J."/>
            <person name="Bonds A."/>
            <person name="Quandt C.A."/>
            <person name="Barry K."/>
            <person name="Liu P."/>
            <person name="Grigoriev I."/>
            <person name="Longcore J.E."/>
            <person name="James T.Y."/>
        </authorList>
    </citation>
    <scope>NUCLEOTIDE SEQUENCE</scope>
    <source>
        <strain evidence="22">PLAUS21</strain>
    </source>
</reference>
<gene>
    <name evidence="22" type="primary">MGST3_2</name>
    <name evidence="22" type="ORF">HK103_007155</name>
</gene>
<dbReference type="GO" id="GO:0004464">
    <property type="term" value="F:leukotriene-C4 synthase activity"/>
    <property type="evidence" value="ECO:0007669"/>
    <property type="project" value="UniProtKB-EC"/>
</dbReference>
<dbReference type="GO" id="GO:0004602">
    <property type="term" value="F:glutathione peroxidase activity"/>
    <property type="evidence" value="ECO:0007669"/>
    <property type="project" value="TreeGrafter"/>
</dbReference>
<keyword evidence="12" id="KW-0449">Lipoprotein</keyword>
<name>A0AAD5UGA1_9FUNG</name>
<dbReference type="GO" id="GO:0005741">
    <property type="term" value="C:mitochondrial outer membrane"/>
    <property type="evidence" value="ECO:0007669"/>
    <property type="project" value="UniProtKB-SubCell"/>
</dbReference>
<evidence type="ECO:0000256" key="17">
    <source>
        <dbReference type="ARBA" id="ARBA00051411"/>
    </source>
</evidence>
<dbReference type="AlphaFoldDB" id="A0AAD5UGA1"/>
<evidence type="ECO:0000256" key="7">
    <source>
        <dbReference type="ARBA" id="ARBA00023098"/>
    </source>
</evidence>
<dbReference type="PANTHER" id="PTHR10250:SF26">
    <property type="entry name" value="GLUTATHIONE S-TRANSFERASE 3, MITOCHONDRIAL"/>
    <property type="match status" value="1"/>
</dbReference>
<dbReference type="PANTHER" id="PTHR10250">
    <property type="entry name" value="MICROSOMAL GLUTATHIONE S-TRANSFERASE"/>
    <property type="match status" value="1"/>
</dbReference>
<dbReference type="EMBL" id="JADGKB010000085">
    <property type="protein sequence ID" value="KAJ3254437.1"/>
    <property type="molecule type" value="Genomic_DNA"/>
</dbReference>
<dbReference type="InterPro" id="IPR050997">
    <property type="entry name" value="MAPEG"/>
</dbReference>
<keyword evidence="3 21" id="KW-0812">Transmembrane</keyword>
<evidence type="ECO:0000256" key="14">
    <source>
        <dbReference type="ARBA" id="ARBA00037916"/>
    </source>
</evidence>